<dbReference type="InterPro" id="IPR010387">
    <property type="entry name" value="QueT"/>
</dbReference>
<feature type="transmembrane region" description="Helical" evidence="1">
    <location>
        <begin position="55"/>
        <end position="88"/>
    </location>
</feature>
<dbReference type="Proteomes" id="UP000886858">
    <property type="component" value="Unassembled WGS sequence"/>
</dbReference>
<dbReference type="PANTHER" id="PTHR40044:SF1">
    <property type="entry name" value="INTEGRAL MEMBRANE PROTEIN"/>
    <property type="match status" value="1"/>
</dbReference>
<feature type="transmembrane region" description="Helical" evidence="1">
    <location>
        <begin position="12"/>
        <end position="35"/>
    </location>
</feature>
<evidence type="ECO:0000313" key="3">
    <source>
        <dbReference type="Proteomes" id="UP000886858"/>
    </source>
</evidence>
<feature type="transmembrane region" description="Helical" evidence="1">
    <location>
        <begin position="137"/>
        <end position="160"/>
    </location>
</feature>
<dbReference type="Pfam" id="PF06177">
    <property type="entry name" value="QueT"/>
    <property type="match status" value="1"/>
</dbReference>
<name>A0A9D2I431_9FIRM</name>
<keyword evidence="1" id="KW-0812">Transmembrane</keyword>
<comment type="caution">
    <text evidence="2">The sequence shown here is derived from an EMBL/GenBank/DDBJ whole genome shotgun (WGS) entry which is preliminary data.</text>
</comment>
<dbReference type="AlphaFoldDB" id="A0A9D2I431"/>
<feature type="transmembrane region" description="Helical" evidence="1">
    <location>
        <begin position="109"/>
        <end position="131"/>
    </location>
</feature>
<sequence>MNKKSIHLLTQAAMIAALYVVLTFVANALGLANYAVQVRFSEALTILPLFTPAAIPGLFVGCLISNILTGCALPDIIFGSIATLIGALGTRKLRSIWNTSEKGFPRKALLAPLPPIIANTVIVPFVLRYAYGITPLWLSFLTVGAGEIISCGVLGLLLAFTLNKYRSQIFQENF</sequence>
<evidence type="ECO:0000313" key="2">
    <source>
        <dbReference type="EMBL" id="HJA92540.1"/>
    </source>
</evidence>
<dbReference type="PIRSF" id="PIRSF031501">
    <property type="entry name" value="QueT"/>
    <property type="match status" value="1"/>
</dbReference>
<keyword evidence="1" id="KW-0472">Membrane</keyword>
<reference evidence="2" key="2">
    <citation type="submission" date="2021-04" db="EMBL/GenBank/DDBJ databases">
        <authorList>
            <person name="Gilroy R."/>
        </authorList>
    </citation>
    <scope>NUCLEOTIDE SEQUENCE</scope>
    <source>
        <strain evidence="2">CHK179-7159</strain>
    </source>
</reference>
<keyword evidence="1" id="KW-1133">Transmembrane helix</keyword>
<evidence type="ECO:0000256" key="1">
    <source>
        <dbReference type="SAM" id="Phobius"/>
    </source>
</evidence>
<dbReference type="EMBL" id="DWYY01000058">
    <property type="protein sequence ID" value="HJA92540.1"/>
    <property type="molecule type" value="Genomic_DNA"/>
</dbReference>
<accession>A0A9D2I431</accession>
<protein>
    <submittedName>
        <fullName evidence="2">QueT transporter family protein</fullName>
    </submittedName>
</protein>
<reference evidence="2" key="1">
    <citation type="journal article" date="2021" name="PeerJ">
        <title>Extensive microbial diversity within the chicken gut microbiome revealed by metagenomics and culture.</title>
        <authorList>
            <person name="Gilroy R."/>
            <person name="Ravi A."/>
            <person name="Getino M."/>
            <person name="Pursley I."/>
            <person name="Horton D.L."/>
            <person name="Alikhan N.F."/>
            <person name="Baker D."/>
            <person name="Gharbi K."/>
            <person name="Hall N."/>
            <person name="Watson M."/>
            <person name="Adriaenssens E.M."/>
            <person name="Foster-Nyarko E."/>
            <person name="Jarju S."/>
            <person name="Secka A."/>
            <person name="Antonio M."/>
            <person name="Oren A."/>
            <person name="Chaudhuri R.R."/>
            <person name="La Ragione R."/>
            <person name="Hildebrand F."/>
            <person name="Pallen M.J."/>
        </authorList>
    </citation>
    <scope>NUCLEOTIDE SEQUENCE</scope>
    <source>
        <strain evidence="2">CHK179-7159</strain>
    </source>
</reference>
<proteinExistence type="predicted"/>
<organism evidence="2 3">
    <name type="scientific">Candidatus Eisenbergiella merdipullorum</name>
    <dbReference type="NCBI Taxonomy" id="2838553"/>
    <lineage>
        <taxon>Bacteria</taxon>
        <taxon>Bacillati</taxon>
        <taxon>Bacillota</taxon>
        <taxon>Clostridia</taxon>
        <taxon>Lachnospirales</taxon>
        <taxon>Lachnospiraceae</taxon>
        <taxon>Eisenbergiella</taxon>
    </lineage>
</organism>
<dbReference type="PANTHER" id="PTHR40044">
    <property type="entry name" value="INTEGRAL MEMBRANE PROTEIN-RELATED"/>
    <property type="match status" value="1"/>
</dbReference>
<gene>
    <name evidence="2" type="ORF">H9717_05425</name>
</gene>